<evidence type="ECO:0000313" key="2">
    <source>
        <dbReference type="Proteomes" id="UP000238823"/>
    </source>
</evidence>
<name>A0A2S9YR18_9BACT</name>
<evidence type="ECO:0000313" key="1">
    <source>
        <dbReference type="EMBL" id="PRQ07526.1"/>
    </source>
</evidence>
<proteinExistence type="predicted"/>
<dbReference type="AlphaFoldDB" id="A0A2S9YR18"/>
<dbReference type="EMBL" id="PVNL01000052">
    <property type="protein sequence ID" value="PRQ07526.1"/>
    <property type="molecule type" value="Genomic_DNA"/>
</dbReference>
<comment type="caution">
    <text evidence="1">The sequence shown here is derived from an EMBL/GenBank/DDBJ whole genome shotgun (WGS) entry which is preliminary data.</text>
</comment>
<protein>
    <submittedName>
        <fullName evidence="1">Uncharacterized protein</fullName>
    </submittedName>
</protein>
<organism evidence="1 2">
    <name type="scientific">Enhygromyxa salina</name>
    <dbReference type="NCBI Taxonomy" id="215803"/>
    <lineage>
        <taxon>Bacteria</taxon>
        <taxon>Pseudomonadati</taxon>
        <taxon>Myxococcota</taxon>
        <taxon>Polyangia</taxon>
        <taxon>Nannocystales</taxon>
        <taxon>Nannocystaceae</taxon>
        <taxon>Enhygromyxa</taxon>
    </lineage>
</organism>
<gene>
    <name evidence="1" type="ORF">ENSA7_27460</name>
</gene>
<sequence length="125" mass="13532">MRRHAVFVLILLSACSSRPVDSDCDGMCQLAGPEFPGVGECKEGACTPTYADCSIRTEISTCAEACEAQGTTCAAHGCGGYTYRLYSVLEWCEDPELAGLLFALECDEPIEWQLNDAVKCCCEQE</sequence>
<dbReference type="PROSITE" id="PS51257">
    <property type="entry name" value="PROKAR_LIPOPROTEIN"/>
    <property type="match status" value="1"/>
</dbReference>
<accession>A0A2S9YR18</accession>
<reference evidence="1 2" key="1">
    <citation type="submission" date="2018-03" db="EMBL/GenBank/DDBJ databases">
        <title>Draft Genome Sequences of the Obligatory Marine Myxobacteria Enhygromyxa salina SWB007.</title>
        <authorList>
            <person name="Poehlein A."/>
            <person name="Moghaddam J.A."/>
            <person name="Harms H."/>
            <person name="Alanjari M."/>
            <person name="Koenig G.M."/>
            <person name="Daniel R."/>
            <person name="Schaeberle T.F."/>
        </authorList>
    </citation>
    <scope>NUCLEOTIDE SEQUENCE [LARGE SCALE GENOMIC DNA]</scope>
    <source>
        <strain evidence="1 2">SWB007</strain>
    </source>
</reference>
<dbReference type="Proteomes" id="UP000238823">
    <property type="component" value="Unassembled WGS sequence"/>
</dbReference>